<dbReference type="GO" id="GO:0009085">
    <property type="term" value="P:lysine biosynthetic process"/>
    <property type="evidence" value="ECO:0007669"/>
    <property type="project" value="UniProtKB-KW"/>
</dbReference>
<keyword evidence="1" id="KW-0963">Cytoplasm</keyword>
<proteinExistence type="inferred from homology"/>
<dbReference type="HAMAP" id="MF_01120">
    <property type="entry name" value="LysK"/>
    <property type="match status" value="1"/>
</dbReference>
<evidence type="ECO:0000313" key="10">
    <source>
        <dbReference type="Proteomes" id="UP000239322"/>
    </source>
</evidence>
<name>A0A2S9PQH9_9ACTN</name>
<keyword evidence="3" id="KW-0479">Metal-binding</keyword>
<dbReference type="OrthoDB" id="7055905at2"/>
<organism evidence="9 10">
    <name type="scientific">Streptomyces solincola</name>
    <dbReference type="NCBI Taxonomy" id="2100817"/>
    <lineage>
        <taxon>Bacteria</taxon>
        <taxon>Bacillati</taxon>
        <taxon>Actinomycetota</taxon>
        <taxon>Actinomycetes</taxon>
        <taxon>Kitasatosporales</taxon>
        <taxon>Streptomycetaceae</taxon>
        <taxon>Streptomyces</taxon>
    </lineage>
</organism>
<evidence type="ECO:0000256" key="4">
    <source>
        <dbReference type="ARBA" id="ARBA00022801"/>
    </source>
</evidence>
<evidence type="ECO:0000256" key="5">
    <source>
        <dbReference type="ARBA" id="ARBA00022833"/>
    </source>
</evidence>
<dbReference type="RefSeq" id="WP_105871063.1">
    <property type="nucleotide sequence ID" value="NZ_PVLV01000456.1"/>
</dbReference>
<accession>A0A2S9PQH9</accession>
<evidence type="ECO:0000256" key="8">
    <source>
        <dbReference type="SAM" id="MobiDB-lite"/>
    </source>
</evidence>
<gene>
    <name evidence="9" type="ORF">C6N75_24450</name>
</gene>
<dbReference type="Pfam" id="PF01546">
    <property type="entry name" value="Peptidase_M20"/>
    <property type="match status" value="1"/>
</dbReference>
<dbReference type="InterPro" id="IPR010175">
    <property type="entry name" value="LysK"/>
</dbReference>
<dbReference type="NCBIfam" id="TIGR01902">
    <property type="entry name" value="dapE-lys-deAc"/>
    <property type="match status" value="1"/>
</dbReference>
<dbReference type="GO" id="GO:0008270">
    <property type="term" value="F:zinc ion binding"/>
    <property type="evidence" value="ECO:0007669"/>
    <property type="project" value="InterPro"/>
</dbReference>
<feature type="compositionally biased region" description="Low complexity" evidence="8">
    <location>
        <begin position="358"/>
        <end position="370"/>
    </location>
</feature>
<evidence type="ECO:0000256" key="3">
    <source>
        <dbReference type="ARBA" id="ARBA00022723"/>
    </source>
</evidence>
<dbReference type="Proteomes" id="UP000239322">
    <property type="component" value="Unassembled WGS sequence"/>
</dbReference>
<keyword evidence="10" id="KW-1185">Reference proteome</keyword>
<dbReference type="InterPro" id="IPR050072">
    <property type="entry name" value="Peptidase_M20A"/>
</dbReference>
<keyword evidence="6" id="KW-0457">Lysine biosynthesis</keyword>
<keyword evidence="2" id="KW-0028">Amino-acid biosynthesis</keyword>
<evidence type="ECO:0000256" key="7">
    <source>
        <dbReference type="ARBA" id="ARBA00023285"/>
    </source>
</evidence>
<dbReference type="GO" id="GO:0050897">
    <property type="term" value="F:cobalt ion binding"/>
    <property type="evidence" value="ECO:0007669"/>
    <property type="project" value="InterPro"/>
</dbReference>
<keyword evidence="7" id="KW-0170">Cobalt</keyword>
<dbReference type="GO" id="GO:0016811">
    <property type="term" value="F:hydrolase activity, acting on carbon-nitrogen (but not peptide) bonds, in linear amides"/>
    <property type="evidence" value="ECO:0007669"/>
    <property type="project" value="InterPro"/>
</dbReference>
<dbReference type="PANTHER" id="PTHR43808">
    <property type="entry name" value="ACETYLORNITHINE DEACETYLASE"/>
    <property type="match status" value="1"/>
</dbReference>
<dbReference type="SUPFAM" id="SSF53187">
    <property type="entry name" value="Zn-dependent exopeptidases"/>
    <property type="match status" value="1"/>
</dbReference>
<dbReference type="Gene3D" id="3.40.630.10">
    <property type="entry name" value="Zn peptidases"/>
    <property type="match status" value="2"/>
</dbReference>
<evidence type="ECO:0000313" key="9">
    <source>
        <dbReference type="EMBL" id="PRH76652.1"/>
    </source>
</evidence>
<dbReference type="PANTHER" id="PTHR43808:SF28">
    <property type="entry name" value="[LYSW]-LYSINE_[LYSW]-ORNITHINE HYDROLASE"/>
    <property type="match status" value="1"/>
</dbReference>
<feature type="region of interest" description="Disordered" evidence="8">
    <location>
        <begin position="358"/>
        <end position="378"/>
    </location>
</feature>
<evidence type="ECO:0000256" key="2">
    <source>
        <dbReference type="ARBA" id="ARBA00022605"/>
    </source>
</evidence>
<dbReference type="AlphaFoldDB" id="A0A2S9PQH9"/>
<dbReference type="InterPro" id="IPR002933">
    <property type="entry name" value="Peptidase_M20"/>
</dbReference>
<comment type="caution">
    <text evidence="9">The sequence shown here is derived from an EMBL/GenBank/DDBJ whole genome shotgun (WGS) entry which is preliminary data.</text>
</comment>
<sequence>MTRRPLTDEAAVDLLHRLVAIPSVSGHEAQAADFLAETMTGLGLDATVDEVGNAVGRTGTGDGPTVVLLSHVDTVPGDVEVRRTGDALFGRGSVDAKGPLAAMVSAAARARDFPGTLVVAGVVEEETPGSRGAMHVRRTWRQPDALIVGEPSGWQNIVVGYKGKLDLRYRVSRPATHPSNPAEKASEAAAAFWHDALAAAGPDPSHAVFDRPGVTLVSISGDLEDAVLELSYRTPPGFDEEALRTRLTAALRGGDLDTLNSVSAVRSPRRDPVVRALSAAIRRTGGAPTPVLKTATSDMNTLAEVWPVPMATYGPGDSDLDHSDHEHILLADYLRGIDVLGGALAEFAESSALARSGSGGAVAARPAPVLTAHPGGPT</sequence>
<keyword evidence="4" id="KW-0378">Hydrolase</keyword>
<evidence type="ECO:0000256" key="1">
    <source>
        <dbReference type="ARBA" id="ARBA00022490"/>
    </source>
</evidence>
<protein>
    <submittedName>
        <fullName evidence="9">Acetyl-lysine deacetylase</fullName>
    </submittedName>
</protein>
<dbReference type="EMBL" id="PVLV01000456">
    <property type="protein sequence ID" value="PRH76652.1"/>
    <property type="molecule type" value="Genomic_DNA"/>
</dbReference>
<reference evidence="9 10" key="1">
    <citation type="submission" date="2018-03" db="EMBL/GenBank/DDBJ databases">
        <title>Novel Streptomyces sp. from soil.</title>
        <authorList>
            <person name="Tan G.Y.A."/>
            <person name="Lee Z.Y."/>
        </authorList>
    </citation>
    <scope>NUCLEOTIDE SEQUENCE [LARGE SCALE GENOMIC DNA]</scope>
    <source>
        <strain evidence="9 10">ST5x</strain>
    </source>
</reference>
<keyword evidence="5" id="KW-0862">Zinc</keyword>
<evidence type="ECO:0000256" key="6">
    <source>
        <dbReference type="ARBA" id="ARBA00023154"/>
    </source>
</evidence>